<accession>A0A1J1J9G9</accession>
<evidence type="ECO:0000313" key="2">
    <source>
        <dbReference type="Proteomes" id="UP000183832"/>
    </source>
</evidence>
<evidence type="ECO:0000313" key="1">
    <source>
        <dbReference type="EMBL" id="CRL08524.1"/>
    </source>
</evidence>
<keyword evidence="2" id="KW-1185">Reference proteome</keyword>
<dbReference type="EMBL" id="CVRI01000075">
    <property type="protein sequence ID" value="CRL08524.1"/>
    <property type="molecule type" value="Genomic_DNA"/>
</dbReference>
<organism evidence="1 2">
    <name type="scientific">Clunio marinus</name>
    <dbReference type="NCBI Taxonomy" id="568069"/>
    <lineage>
        <taxon>Eukaryota</taxon>
        <taxon>Metazoa</taxon>
        <taxon>Ecdysozoa</taxon>
        <taxon>Arthropoda</taxon>
        <taxon>Hexapoda</taxon>
        <taxon>Insecta</taxon>
        <taxon>Pterygota</taxon>
        <taxon>Neoptera</taxon>
        <taxon>Endopterygota</taxon>
        <taxon>Diptera</taxon>
        <taxon>Nematocera</taxon>
        <taxon>Chironomoidea</taxon>
        <taxon>Chironomidae</taxon>
        <taxon>Clunio</taxon>
    </lineage>
</organism>
<gene>
    <name evidence="1" type="ORF">CLUMA_CG021672</name>
</gene>
<protein>
    <submittedName>
        <fullName evidence="1">CLUMA_CG021672, isoform A</fullName>
    </submittedName>
</protein>
<proteinExistence type="predicted"/>
<name>A0A1J1J9G9_9DIPT</name>
<dbReference type="AlphaFoldDB" id="A0A1J1J9G9"/>
<reference evidence="1 2" key="1">
    <citation type="submission" date="2015-04" db="EMBL/GenBank/DDBJ databases">
        <authorList>
            <person name="Syromyatnikov M.Y."/>
            <person name="Popov V.N."/>
        </authorList>
    </citation>
    <scope>NUCLEOTIDE SEQUENCE [LARGE SCALE GENOMIC DNA]</scope>
</reference>
<sequence>MKVKLSLLIISGKSVVQFTAYKNLENVVSKYVFKHFQNQTAHVVCVLKPSNENEKIIHTAYNNIFDDMEIV</sequence>
<dbReference type="Proteomes" id="UP000183832">
    <property type="component" value="Unassembled WGS sequence"/>
</dbReference>